<comment type="caution">
    <text evidence="1">The sequence shown here is derived from an EMBL/GenBank/DDBJ whole genome shotgun (WGS) entry which is preliminary data.</text>
</comment>
<dbReference type="RefSeq" id="WP_345177244.1">
    <property type="nucleotide sequence ID" value="NZ_BAABFQ010000006.1"/>
</dbReference>
<dbReference type="InterPro" id="IPR029032">
    <property type="entry name" value="AhpD-like"/>
</dbReference>
<proteinExistence type="predicted"/>
<evidence type="ECO:0000313" key="2">
    <source>
        <dbReference type="Proteomes" id="UP001595956"/>
    </source>
</evidence>
<gene>
    <name evidence="1" type="ORF">ACFPKY_03435</name>
</gene>
<accession>A0ABW0MUX8</accession>
<sequence length="241" mass="25894">MLPRSFDAVAAARRELDVDLTDSRVVAFAEQFGADVSGIDDELRAAFLAATGPAAFTAVQAIYVDDFWPRVQTVLEVEPGSAEAGPLWPALEEFMREVARLDALDPVTTELVRLRGARQHECRVCRSRRSVAAIEAGADEATFDAVDRYADSDLADAAKAALALTDAIIWTPYAIPDDVLAAARDHLTEAQRTEVVLDVTRNAANKIAVALGADAATVTDGVELFRTDADGNLVIETPDPR</sequence>
<evidence type="ECO:0008006" key="3">
    <source>
        <dbReference type="Google" id="ProtNLM"/>
    </source>
</evidence>
<dbReference type="Gene3D" id="1.20.1290.10">
    <property type="entry name" value="AhpD-like"/>
    <property type="match status" value="1"/>
</dbReference>
<reference evidence="2" key="1">
    <citation type="journal article" date="2019" name="Int. J. Syst. Evol. Microbiol.">
        <title>The Global Catalogue of Microorganisms (GCM) 10K type strain sequencing project: providing services to taxonomists for standard genome sequencing and annotation.</title>
        <authorList>
            <consortium name="The Broad Institute Genomics Platform"/>
            <consortium name="The Broad Institute Genome Sequencing Center for Infectious Disease"/>
            <person name="Wu L."/>
            <person name="Ma J."/>
        </authorList>
    </citation>
    <scope>NUCLEOTIDE SEQUENCE [LARGE SCALE GENOMIC DNA]</scope>
    <source>
        <strain evidence="2">KACC 13778</strain>
    </source>
</reference>
<evidence type="ECO:0000313" key="1">
    <source>
        <dbReference type="EMBL" id="MFC5492134.1"/>
    </source>
</evidence>
<keyword evidence="2" id="KW-1185">Reference proteome</keyword>
<dbReference type="SUPFAM" id="SSF69118">
    <property type="entry name" value="AhpD-like"/>
    <property type="match status" value="1"/>
</dbReference>
<name>A0ABW0MUX8_9ACTN</name>
<dbReference type="EMBL" id="JBHSMD010000001">
    <property type="protein sequence ID" value="MFC5492134.1"/>
    <property type="molecule type" value="Genomic_DNA"/>
</dbReference>
<protein>
    <recommendedName>
        <fullName evidence="3">Carboxymuconolactone decarboxylase family protein</fullName>
    </recommendedName>
</protein>
<dbReference type="Proteomes" id="UP001595956">
    <property type="component" value="Unassembled WGS sequence"/>
</dbReference>
<organism evidence="1 2">
    <name type="scientific">Nocardioides caricicola</name>
    <dbReference type="NCBI Taxonomy" id="634770"/>
    <lineage>
        <taxon>Bacteria</taxon>
        <taxon>Bacillati</taxon>
        <taxon>Actinomycetota</taxon>
        <taxon>Actinomycetes</taxon>
        <taxon>Propionibacteriales</taxon>
        <taxon>Nocardioidaceae</taxon>
        <taxon>Nocardioides</taxon>
    </lineage>
</organism>